<name>A0A1R1PXE4_ZANCU</name>
<evidence type="ECO:0000313" key="3">
    <source>
        <dbReference type="EMBL" id="OMH85609.1"/>
    </source>
</evidence>
<feature type="region of interest" description="Disordered" evidence="1">
    <location>
        <begin position="168"/>
        <end position="192"/>
    </location>
</feature>
<evidence type="ECO:0000256" key="1">
    <source>
        <dbReference type="SAM" id="MobiDB-lite"/>
    </source>
</evidence>
<feature type="transmembrane region" description="Helical" evidence="2">
    <location>
        <begin position="21"/>
        <end position="41"/>
    </location>
</feature>
<dbReference type="AlphaFoldDB" id="A0A1R1PXE4"/>
<protein>
    <submittedName>
        <fullName evidence="3">UNC93-like protein 2</fullName>
    </submittedName>
</protein>
<comment type="caution">
    <text evidence="3">The sequence shown here is derived from an EMBL/GenBank/DDBJ whole genome shotgun (WGS) entry which is preliminary data.</text>
</comment>
<reference evidence="4" key="1">
    <citation type="submission" date="2017-01" db="EMBL/GenBank/DDBJ databases">
        <authorList>
            <person name="Wang Y."/>
            <person name="White M."/>
            <person name="Kvist S."/>
            <person name="Moncalvo J.-M."/>
        </authorList>
    </citation>
    <scope>NUCLEOTIDE SEQUENCE [LARGE SCALE GENOMIC DNA]</scope>
    <source>
        <strain evidence="4">COL-18-3</strain>
    </source>
</reference>
<evidence type="ECO:0000256" key="2">
    <source>
        <dbReference type="SAM" id="Phobius"/>
    </source>
</evidence>
<accession>A0A1R1PXE4</accession>
<feature type="transmembrane region" description="Helical" evidence="2">
    <location>
        <begin position="132"/>
        <end position="157"/>
    </location>
</feature>
<gene>
    <name evidence="3" type="ORF">AX774_g843</name>
</gene>
<dbReference type="Proteomes" id="UP000188320">
    <property type="component" value="Unassembled WGS sequence"/>
</dbReference>
<keyword evidence="2" id="KW-0812">Transmembrane</keyword>
<feature type="compositionally biased region" description="Basic and acidic residues" evidence="1">
    <location>
        <begin position="168"/>
        <end position="177"/>
    </location>
</feature>
<keyword evidence="2" id="KW-1133">Transmembrane helix</keyword>
<feature type="compositionally biased region" description="Polar residues" evidence="1">
    <location>
        <begin position="178"/>
        <end position="192"/>
    </location>
</feature>
<keyword evidence="2" id="KW-0472">Membrane</keyword>
<keyword evidence="4" id="KW-1185">Reference proteome</keyword>
<dbReference type="EMBL" id="LSSK01000070">
    <property type="protein sequence ID" value="OMH85609.1"/>
    <property type="molecule type" value="Genomic_DNA"/>
</dbReference>
<dbReference type="OrthoDB" id="196103at2759"/>
<evidence type="ECO:0000313" key="4">
    <source>
        <dbReference type="Proteomes" id="UP000188320"/>
    </source>
</evidence>
<organism evidence="3 4">
    <name type="scientific">Zancudomyces culisetae</name>
    <name type="common">Gut fungus</name>
    <name type="synonym">Smittium culisetae</name>
    <dbReference type="NCBI Taxonomy" id="1213189"/>
    <lineage>
        <taxon>Eukaryota</taxon>
        <taxon>Fungi</taxon>
        <taxon>Fungi incertae sedis</taxon>
        <taxon>Zoopagomycota</taxon>
        <taxon>Kickxellomycotina</taxon>
        <taxon>Harpellomycetes</taxon>
        <taxon>Harpellales</taxon>
        <taxon>Legeriomycetaceae</taxon>
        <taxon>Zancudomyces</taxon>
    </lineage>
</organism>
<feature type="transmembrane region" description="Helical" evidence="2">
    <location>
        <begin position="91"/>
        <end position="112"/>
    </location>
</feature>
<feature type="transmembrane region" description="Helical" evidence="2">
    <location>
        <begin position="61"/>
        <end position="84"/>
    </location>
</feature>
<sequence length="192" mass="21728">MLASFAFSKLLDSKLSRKKRGLISTTMLYVFLNAVWISAYFQHKKFQQIFGDVQNDNDKKLYSYKSTGGAYVWPCLIYAFFGMLDAMIQSLLMWLVGCIGVNNVILSRYVAFVKSTQSVGSGIAWALNAQKINGLVLFLITCVLHLLSMPSTLYLCFTFQDVEKDESECHTERDNRDVPNSPTHASFRESTS</sequence>
<proteinExistence type="predicted"/>